<protein>
    <submittedName>
        <fullName evidence="2">Uncharacterized protein</fullName>
    </submittedName>
</protein>
<feature type="region of interest" description="Disordered" evidence="1">
    <location>
        <begin position="1"/>
        <end position="181"/>
    </location>
</feature>
<evidence type="ECO:0000313" key="2">
    <source>
        <dbReference type="EMBL" id="CAK0812872.1"/>
    </source>
</evidence>
<feature type="compositionally biased region" description="Basic residues" evidence="1">
    <location>
        <begin position="91"/>
        <end position="101"/>
    </location>
</feature>
<evidence type="ECO:0000256" key="1">
    <source>
        <dbReference type="SAM" id="MobiDB-lite"/>
    </source>
</evidence>
<dbReference type="EMBL" id="CAUYUJ010005245">
    <property type="protein sequence ID" value="CAK0812872.1"/>
    <property type="molecule type" value="Genomic_DNA"/>
</dbReference>
<accession>A0ABN9R939</accession>
<reference evidence="2" key="1">
    <citation type="submission" date="2023-10" db="EMBL/GenBank/DDBJ databases">
        <authorList>
            <person name="Chen Y."/>
            <person name="Shah S."/>
            <person name="Dougan E. K."/>
            <person name="Thang M."/>
            <person name="Chan C."/>
        </authorList>
    </citation>
    <scope>NUCLEOTIDE SEQUENCE [LARGE SCALE GENOMIC DNA]</scope>
</reference>
<feature type="compositionally biased region" description="Low complexity" evidence="1">
    <location>
        <begin position="117"/>
        <end position="126"/>
    </location>
</feature>
<sequence>MQDARGRRGETEGCKHEGGRMRDKGEGGRERTGRGAHRLGAGSKKRKEGRRKKGDQGEGREEEGGVERPGITNYGGWAPGARRRLASERVRARHRRRRRRERGQGRQVERSGPGRCATRAGGPARKAAPEPPAATAGGPGLHPDRACEQREMREGGAEAGGQRREGGLARMGANAGLAALR</sequence>
<feature type="compositionally biased region" description="Basic and acidic residues" evidence="1">
    <location>
        <begin position="142"/>
        <end position="167"/>
    </location>
</feature>
<feature type="compositionally biased region" description="Basic residues" evidence="1">
    <location>
        <begin position="43"/>
        <end position="53"/>
    </location>
</feature>
<comment type="caution">
    <text evidence="2">The sequence shown here is derived from an EMBL/GenBank/DDBJ whole genome shotgun (WGS) entry which is preliminary data.</text>
</comment>
<gene>
    <name evidence="2" type="ORF">PCOR1329_LOCUS17015</name>
</gene>
<organism evidence="2 3">
    <name type="scientific">Prorocentrum cordatum</name>
    <dbReference type="NCBI Taxonomy" id="2364126"/>
    <lineage>
        <taxon>Eukaryota</taxon>
        <taxon>Sar</taxon>
        <taxon>Alveolata</taxon>
        <taxon>Dinophyceae</taxon>
        <taxon>Prorocentrales</taxon>
        <taxon>Prorocentraceae</taxon>
        <taxon>Prorocentrum</taxon>
    </lineage>
</organism>
<proteinExistence type="predicted"/>
<keyword evidence="3" id="KW-1185">Reference proteome</keyword>
<feature type="compositionally biased region" description="Basic and acidic residues" evidence="1">
    <location>
        <begin position="1"/>
        <end position="33"/>
    </location>
</feature>
<name>A0ABN9R939_9DINO</name>
<feature type="compositionally biased region" description="Basic and acidic residues" evidence="1">
    <location>
        <begin position="54"/>
        <end position="66"/>
    </location>
</feature>
<dbReference type="Proteomes" id="UP001189429">
    <property type="component" value="Unassembled WGS sequence"/>
</dbReference>
<evidence type="ECO:0000313" key="3">
    <source>
        <dbReference type="Proteomes" id="UP001189429"/>
    </source>
</evidence>